<comment type="caution">
    <text evidence="6">Lacks conserved residue(s) required for the propagation of feature annotation.</text>
</comment>
<evidence type="ECO:0000256" key="6">
    <source>
        <dbReference type="PROSITE-ProRule" id="PRU01362"/>
    </source>
</evidence>
<comment type="catalytic activity">
    <reaction evidence="6">
        <text>a thymidine in DNA + NAD(+) = an N-(ADP-alpha-D-ribosyl)-thymidine in DNA + nicotinamide + H(+)</text>
        <dbReference type="Rhea" id="RHEA:71651"/>
        <dbReference type="Rhea" id="RHEA-COMP:13556"/>
        <dbReference type="Rhea" id="RHEA-COMP:18051"/>
        <dbReference type="ChEBI" id="CHEBI:15378"/>
        <dbReference type="ChEBI" id="CHEBI:17154"/>
        <dbReference type="ChEBI" id="CHEBI:57540"/>
        <dbReference type="ChEBI" id="CHEBI:137386"/>
        <dbReference type="ChEBI" id="CHEBI:191199"/>
    </reaction>
</comment>
<feature type="active site" description="Proton acceptor" evidence="6">
    <location>
        <position position="49"/>
    </location>
</feature>
<feature type="binding site" evidence="6">
    <location>
        <position position="49"/>
    </location>
    <ligand>
        <name>NAD(+)</name>
        <dbReference type="ChEBI" id="CHEBI:57540"/>
    </ligand>
</feature>
<keyword evidence="9" id="KW-1185">Reference proteome</keyword>
<dbReference type="AlphaFoldDB" id="A0A2U3N6M5"/>
<accession>A0A2U3N6M5</accession>
<evidence type="ECO:0000256" key="2">
    <source>
        <dbReference type="ARBA" id="ARBA00022676"/>
    </source>
</evidence>
<name>A0A2U3N6M5_9MYCO</name>
<feature type="binding site" evidence="6">
    <location>
        <begin position="11"/>
        <end position="13"/>
    </location>
    <ligand>
        <name>NAD(+)</name>
        <dbReference type="ChEBI" id="CHEBI:57540"/>
    </ligand>
</feature>
<feature type="domain" description="DarT" evidence="7">
    <location>
        <begin position="7"/>
        <end position="194"/>
    </location>
</feature>
<sequence>VERSRVRELHYITSIANLRSIADLGILSHNLAEEIQHESIANESVQENRVDKRVPNGMLLHDYVNLYFDARNAMMYCRLHLRTAIAVVSVNPVVLDTPGTVITDLNAATSGVGFFESPGGLANLDEERVYTDDWRDPDPWVQLKQKQQRQAEVLVPHTVERQHLFGCYVCEPQVVQRCATSGLRVKVNKHVFFQ</sequence>
<keyword evidence="5 6" id="KW-0238">DNA-binding</keyword>
<comment type="similarity">
    <text evidence="6">Belongs to the DarT ADP-ribosyltransferase family.</text>
</comment>
<evidence type="ECO:0000256" key="5">
    <source>
        <dbReference type="ARBA" id="ARBA00023125"/>
    </source>
</evidence>
<dbReference type="GO" id="GO:0016757">
    <property type="term" value="F:glycosyltransferase activity"/>
    <property type="evidence" value="ECO:0007669"/>
    <property type="project" value="UniProtKB-UniRule"/>
</dbReference>
<dbReference type="InterPro" id="IPR029494">
    <property type="entry name" value="DarT"/>
</dbReference>
<keyword evidence="3 6" id="KW-0808">Transferase</keyword>
<dbReference type="GO" id="GO:0016779">
    <property type="term" value="F:nucleotidyltransferase activity"/>
    <property type="evidence" value="ECO:0007669"/>
    <property type="project" value="UniProtKB-UniRule"/>
</dbReference>
<feature type="non-terminal residue" evidence="8">
    <location>
        <position position="1"/>
    </location>
</feature>
<dbReference type="GO" id="GO:0003677">
    <property type="term" value="F:DNA binding"/>
    <property type="evidence" value="ECO:0007669"/>
    <property type="project" value="UniProtKB-UniRule"/>
</dbReference>
<dbReference type="EMBL" id="FTRV01000009">
    <property type="protein sequence ID" value="SPM27178.1"/>
    <property type="molecule type" value="Genomic_DNA"/>
</dbReference>
<evidence type="ECO:0000313" key="8">
    <source>
        <dbReference type="EMBL" id="SPM27178.1"/>
    </source>
</evidence>
<feature type="active site" evidence="6">
    <location>
        <position position="152"/>
    </location>
</feature>
<keyword evidence="4 6" id="KW-0548">Nucleotidyltransferase</keyword>
<evidence type="ECO:0000256" key="3">
    <source>
        <dbReference type="ARBA" id="ARBA00022679"/>
    </source>
</evidence>
<dbReference type="Proteomes" id="UP000241595">
    <property type="component" value="Unassembled WGS sequence"/>
</dbReference>
<evidence type="ECO:0000259" key="7">
    <source>
        <dbReference type="PROSITE" id="PS52018"/>
    </source>
</evidence>
<gene>
    <name evidence="8" type="ORF">MTAB308_653</name>
</gene>
<evidence type="ECO:0000256" key="4">
    <source>
        <dbReference type="ARBA" id="ARBA00022695"/>
    </source>
</evidence>
<keyword evidence="2 6" id="KW-0328">Glycosyltransferase</keyword>
<keyword evidence="1 6" id="KW-1277">Toxin-antitoxin system</keyword>
<organism evidence="8 9">
    <name type="scientific">Mycobacterium terramassiliense</name>
    <dbReference type="NCBI Taxonomy" id="1841859"/>
    <lineage>
        <taxon>Bacteria</taxon>
        <taxon>Bacillati</taxon>
        <taxon>Actinomycetota</taxon>
        <taxon>Actinomycetes</taxon>
        <taxon>Mycobacteriales</taxon>
        <taxon>Mycobacteriaceae</taxon>
        <taxon>Mycobacterium</taxon>
    </lineage>
</organism>
<proteinExistence type="inferred from homology"/>
<dbReference type="Pfam" id="PF14487">
    <property type="entry name" value="DarT"/>
    <property type="match status" value="1"/>
</dbReference>
<evidence type="ECO:0000313" key="9">
    <source>
        <dbReference type="Proteomes" id="UP000241595"/>
    </source>
</evidence>
<evidence type="ECO:0000256" key="1">
    <source>
        <dbReference type="ARBA" id="ARBA00022649"/>
    </source>
</evidence>
<dbReference type="PROSITE" id="PS52018">
    <property type="entry name" value="DART"/>
    <property type="match status" value="1"/>
</dbReference>
<reference evidence="8 9" key="1">
    <citation type="submission" date="2017-01" db="EMBL/GenBank/DDBJ databases">
        <authorList>
            <consortium name="Urmite Genomes"/>
        </authorList>
    </citation>
    <scope>NUCLEOTIDE SEQUENCE [LARGE SCALE GENOMIC DNA]</scope>
    <source>
        <strain evidence="8 9">AB308</strain>
    </source>
</reference>
<dbReference type="STRING" id="1841859.GCA_900157385_00649"/>
<protein>
    <recommendedName>
        <fullName evidence="7">DarT domain-containing protein</fullName>
    </recommendedName>
</protein>